<evidence type="ECO:0000256" key="1">
    <source>
        <dbReference type="SAM" id="Phobius"/>
    </source>
</evidence>
<dbReference type="EMBL" id="VTEV01000001">
    <property type="protein sequence ID" value="TYS70923.1"/>
    <property type="molecule type" value="Genomic_DNA"/>
</dbReference>
<keyword evidence="1" id="KW-0812">Transmembrane</keyword>
<keyword evidence="1" id="KW-1133">Transmembrane helix</keyword>
<protein>
    <submittedName>
        <fullName evidence="2">Uncharacterized protein</fullName>
    </submittedName>
</protein>
<feature type="transmembrane region" description="Helical" evidence="1">
    <location>
        <begin position="25"/>
        <end position="43"/>
    </location>
</feature>
<accession>A0A5D4T5R7</accession>
<keyword evidence="1" id="KW-0472">Membrane</keyword>
<evidence type="ECO:0000313" key="2">
    <source>
        <dbReference type="EMBL" id="TYS70923.1"/>
    </source>
</evidence>
<dbReference type="Proteomes" id="UP000322524">
    <property type="component" value="Unassembled WGS sequence"/>
</dbReference>
<dbReference type="AlphaFoldDB" id="A0A5D4T5R7"/>
<organism evidence="2 3">
    <name type="scientific">Sutcliffiella horikoshii</name>
    <dbReference type="NCBI Taxonomy" id="79883"/>
    <lineage>
        <taxon>Bacteria</taxon>
        <taxon>Bacillati</taxon>
        <taxon>Bacillota</taxon>
        <taxon>Bacilli</taxon>
        <taxon>Bacillales</taxon>
        <taxon>Bacillaceae</taxon>
        <taxon>Sutcliffiella</taxon>
    </lineage>
</organism>
<comment type="caution">
    <text evidence="2">The sequence shown here is derived from an EMBL/GenBank/DDBJ whole genome shotgun (WGS) entry which is preliminary data.</text>
</comment>
<reference evidence="2 3" key="1">
    <citation type="submission" date="2019-08" db="EMBL/GenBank/DDBJ databases">
        <title>Bacillus genomes from the desert of Cuatro Cienegas, Coahuila.</title>
        <authorList>
            <person name="Olmedo-Alvarez G."/>
        </authorList>
    </citation>
    <scope>NUCLEOTIDE SEQUENCE [LARGE SCALE GENOMIC DNA]</scope>
    <source>
        <strain evidence="2 3">CH28_1T</strain>
    </source>
</reference>
<dbReference type="RefSeq" id="WP_148986824.1">
    <property type="nucleotide sequence ID" value="NZ_VTEV01000001.1"/>
</dbReference>
<dbReference type="OrthoDB" id="2972906at2"/>
<sequence length="204" mass="23875">MKNLLLLILGGFAIGIILGVLNVQFNFWIFVVLLVLAFIALSYRDVKYMFLSRDVEKIEKYLEKKRQEPYYGFVLELANGNLTGAKKELEELERKWKGKKTAVFWAQYYLRLGNYSKAKEQVAKVDQAEIKTYITAGIAVAEKDYKMAEELKEELRKDWMKFAIDTELALSRKNYTLAKEKKEQAIAATKGLQYYMMFKEFQEI</sequence>
<gene>
    <name evidence="2" type="ORF">FZC76_03240</name>
</gene>
<proteinExistence type="predicted"/>
<evidence type="ECO:0000313" key="3">
    <source>
        <dbReference type="Proteomes" id="UP000322524"/>
    </source>
</evidence>
<name>A0A5D4T5R7_9BACI</name>